<proteinExistence type="inferred from homology"/>
<evidence type="ECO:0000256" key="3">
    <source>
        <dbReference type="ARBA" id="ARBA00022525"/>
    </source>
</evidence>
<feature type="domain" description="Peptidase S8/S53" evidence="10">
    <location>
        <begin position="219"/>
        <end position="649"/>
    </location>
</feature>
<gene>
    <name evidence="14" type="ORF">P5G62_023555</name>
</gene>
<keyword evidence="4 8" id="KW-0645">Protease</keyword>
<organism evidence="14 15">
    <name type="scientific">Neobacillus driksii</name>
    <dbReference type="NCBI Taxonomy" id="3035913"/>
    <lineage>
        <taxon>Bacteria</taxon>
        <taxon>Bacillati</taxon>
        <taxon>Bacillota</taxon>
        <taxon>Bacilli</taxon>
        <taxon>Bacillales</taxon>
        <taxon>Bacillaceae</taxon>
        <taxon>Neobacillus</taxon>
    </lineage>
</organism>
<evidence type="ECO:0000313" key="14">
    <source>
        <dbReference type="EMBL" id="MFB3170085.1"/>
    </source>
</evidence>
<feature type="active site" description="Charge relay system" evidence="8">
    <location>
        <position position="228"/>
    </location>
</feature>
<evidence type="ECO:0000256" key="9">
    <source>
        <dbReference type="RuleBase" id="RU003355"/>
    </source>
</evidence>
<comment type="caution">
    <text evidence="14">The sequence shown here is derived from an EMBL/GenBank/DDBJ whole genome shotgun (WGS) entry which is preliminary data.</text>
</comment>
<dbReference type="InterPro" id="IPR000209">
    <property type="entry name" value="Peptidase_S8/S53_dom"/>
</dbReference>
<sequence>MKKKEFFKRAASITLSTGLILSSANFMYTPEASAKSFKAEDVLASLTPQQREALNQLELTDKTGLQGFTNEELSSDKEIEVIVQFQSKPGKIAVLDAEVKGKKLSQKTADEQVTKEHEQFKKDLQTFLSGSNLKGKKANNQITADYNTVYNGVSMKLPANQVESLLKSEVVKAVYKNETFKVDPITIQGENGTYSSPGTAVESIPYLKVDKLHQEGITGKGIKVGVIDTGIDYNHPDLKKVYKGGYDLVDMDNDPMETTYSDWQAAEFYPEVINNSTYYTSHGTHVAGTIAGQSSNSEISVKGVAPDVDLYAYRVLGPYGSGTSEAVMAGIEKAVEDDMDIINLSLGADINDPYYPTSTAINYAVLSGVTAVVAAGNAGPDKYTVGSPGTAALALTVGATDVPMSLSTFKGSIGSENSIDLISLARNYSDKLEDFDGQSFEVVNVGIGSKSDYSGKDVQGKIALIARGELALADKVNTAKQNGAVAVLLYNNEDGQINANLGEATTFVPTFSLTKAAGAQVLAQLQAGKTSFSFADYGVSQTEGDHLADFSSRGPVRQTYGIKPEVTAPGVSVLSTVPSYIVNPADQGNYQFAYARYSGTSMATPFTAGVAALMLQANSKLKPEDIKTALMNTADPLNGDYSVYEVGAGRINPYHAVNNGVSFQIIDKTLIPGADDLVEVQALTGVLSFNHELVDSNLNIKKSIKVKNNEKTKKTFSVTISEGKDSNSLKQNGMQLMVSNKITLKANEETSVSAKLLSHKKAKEGYYSGYITLTNTNDSSEQYRIPYTFRLLKEGFNNIDIANPAYSPGFLNDSNFDPFRNRFVFSTFNLSAPMEKMDVVLQDANSGNDLGLIGTVDLNGAVDNYDYGFILFNGTYNKFTGDGEQPISSEVSQVQEGHYKIKFIGTGLSGKVIMETRDLWVYLDKPSFTSSLDGISPFVEYKPGQETYPLEIQITDPIVDEMNKYGVSVDQTSNYMVLLLGRMGIPVLTYLHG</sequence>
<dbReference type="PROSITE" id="PS51892">
    <property type="entry name" value="SUBTILASE"/>
    <property type="match status" value="1"/>
</dbReference>
<keyword evidence="2" id="KW-0134">Cell wall</keyword>
<dbReference type="RefSeq" id="WP_306074640.1">
    <property type="nucleotide sequence ID" value="NZ_JAROBZ020000002.1"/>
</dbReference>
<dbReference type="InterPro" id="IPR050131">
    <property type="entry name" value="Peptidase_S8_subtilisin-like"/>
</dbReference>
<evidence type="ECO:0000256" key="8">
    <source>
        <dbReference type="PROSITE-ProRule" id="PRU01240"/>
    </source>
</evidence>
<evidence type="ECO:0000259" key="13">
    <source>
        <dbReference type="Pfam" id="PF06280"/>
    </source>
</evidence>
<dbReference type="PANTHER" id="PTHR43806">
    <property type="entry name" value="PEPTIDASE S8"/>
    <property type="match status" value="1"/>
</dbReference>
<dbReference type="InterPro" id="IPR010259">
    <property type="entry name" value="S8pro/Inhibitor_I9"/>
</dbReference>
<dbReference type="InterPro" id="IPR034213">
    <property type="entry name" value="S8_Vpr-like"/>
</dbReference>
<feature type="domain" description="Inhibitor I9" evidence="12">
    <location>
        <begin position="82"/>
        <end position="182"/>
    </location>
</feature>
<evidence type="ECO:0000256" key="7">
    <source>
        <dbReference type="ARBA" id="ARBA00022825"/>
    </source>
</evidence>
<dbReference type="SUPFAM" id="SSF52025">
    <property type="entry name" value="PA domain"/>
    <property type="match status" value="1"/>
</dbReference>
<reference evidence="14 15" key="1">
    <citation type="submission" date="2024-05" db="EMBL/GenBank/DDBJ databases">
        <authorList>
            <person name="Venkateswaran K."/>
        </authorList>
    </citation>
    <scope>NUCLEOTIDE SEQUENCE [LARGE SCALE GENOMIC DNA]</scope>
    <source>
        <strain evidence="14 15">179-C4-2-HS</strain>
    </source>
</reference>
<dbReference type="PROSITE" id="PS00138">
    <property type="entry name" value="SUBTILASE_SER"/>
    <property type="match status" value="1"/>
</dbReference>
<evidence type="ECO:0000313" key="15">
    <source>
        <dbReference type="Proteomes" id="UP001241748"/>
    </source>
</evidence>
<dbReference type="InterPro" id="IPR036852">
    <property type="entry name" value="Peptidase_S8/S53_dom_sf"/>
</dbReference>
<keyword evidence="5" id="KW-0732">Signal</keyword>
<dbReference type="PRINTS" id="PR00723">
    <property type="entry name" value="SUBTILISIN"/>
</dbReference>
<feature type="domain" description="C5a peptidase/Subtilisin-like protease SBT2-like Fn3-like" evidence="13">
    <location>
        <begin position="701"/>
        <end position="788"/>
    </location>
</feature>
<dbReference type="SUPFAM" id="SSF52743">
    <property type="entry name" value="Subtilisin-like"/>
    <property type="match status" value="1"/>
</dbReference>
<accession>A0ABV4YZ04</accession>
<keyword evidence="7 8" id="KW-0720">Serine protease</keyword>
<comment type="similarity">
    <text evidence="1 8 9">Belongs to the peptidase S8 family.</text>
</comment>
<evidence type="ECO:0000256" key="2">
    <source>
        <dbReference type="ARBA" id="ARBA00022512"/>
    </source>
</evidence>
<name>A0ABV4YZ04_9BACI</name>
<dbReference type="InterPro" id="IPR015500">
    <property type="entry name" value="Peptidase_S8_subtilisin-rel"/>
</dbReference>
<evidence type="ECO:0000256" key="6">
    <source>
        <dbReference type="ARBA" id="ARBA00022801"/>
    </source>
</evidence>
<dbReference type="InterPro" id="IPR003137">
    <property type="entry name" value="PA_domain"/>
</dbReference>
<feature type="domain" description="PA" evidence="11">
    <location>
        <begin position="446"/>
        <end position="520"/>
    </location>
</feature>
<dbReference type="EMBL" id="JAROBZ020000002">
    <property type="protein sequence ID" value="MFB3170085.1"/>
    <property type="molecule type" value="Genomic_DNA"/>
</dbReference>
<protein>
    <submittedName>
        <fullName evidence="14">S8 family serine peptidase</fullName>
    </submittedName>
</protein>
<dbReference type="CDD" id="cd02133">
    <property type="entry name" value="PA_C5a_like"/>
    <property type="match status" value="1"/>
</dbReference>
<dbReference type="Pfam" id="PF02225">
    <property type="entry name" value="PA"/>
    <property type="match status" value="1"/>
</dbReference>
<dbReference type="Pfam" id="PF06280">
    <property type="entry name" value="fn3_5"/>
    <property type="match status" value="1"/>
</dbReference>
<evidence type="ECO:0000259" key="12">
    <source>
        <dbReference type="Pfam" id="PF05922"/>
    </source>
</evidence>
<dbReference type="InterPro" id="IPR010435">
    <property type="entry name" value="C5a/SBT2-like_Fn3"/>
</dbReference>
<dbReference type="InterPro" id="IPR022398">
    <property type="entry name" value="Peptidase_S8_His-AS"/>
</dbReference>
<evidence type="ECO:0000256" key="4">
    <source>
        <dbReference type="ARBA" id="ARBA00022670"/>
    </source>
</evidence>
<dbReference type="PANTHER" id="PTHR43806:SF65">
    <property type="entry name" value="SERINE PROTEASE APRX"/>
    <property type="match status" value="1"/>
</dbReference>
<dbReference type="Gene3D" id="3.50.30.30">
    <property type="match status" value="1"/>
</dbReference>
<keyword evidence="6 8" id="KW-0378">Hydrolase</keyword>
<evidence type="ECO:0000256" key="1">
    <source>
        <dbReference type="ARBA" id="ARBA00011073"/>
    </source>
</evidence>
<dbReference type="Pfam" id="PF00082">
    <property type="entry name" value="Peptidase_S8"/>
    <property type="match status" value="1"/>
</dbReference>
<dbReference type="Pfam" id="PF05922">
    <property type="entry name" value="Inhibitor_I9"/>
    <property type="match status" value="1"/>
</dbReference>
<evidence type="ECO:0000259" key="10">
    <source>
        <dbReference type="Pfam" id="PF00082"/>
    </source>
</evidence>
<dbReference type="InterPro" id="IPR023827">
    <property type="entry name" value="Peptidase_S8_Asp-AS"/>
</dbReference>
<keyword evidence="15" id="KW-1185">Reference proteome</keyword>
<dbReference type="CDD" id="cd07474">
    <property type="entry name" value="Peptidases_S8_subtilisin_Vpr-like"/>
    <property type="match status" value="1"/>
</dbReference>
<feature type="active site" description="Charge relay system" evidence="8">
    <location>
        <position position="282"/>
    </location>
</feature>
<dbReference type="Gene3D" id="3.40.50.200">
    <property type="entry name" value="Peptidase S8/S53 domain"/>
    <property type="match status" value="1"/>
</dbReference>
<keyword evidence="3" id="KW-0964">Secreted</keyword>
<evidence type="ECO:0000256" key="5">
    <source>
        <dbReference type="ARBA" id="ARBA00022729"/>
    </source>
</evidence>
<dbReference type="Proteomes" id="UP001241748">
    <property type="component" value="Unassembled WGS sequence"/>
</dbReference>
<evidence type="ECO:0000259" key="11">
    <source>
        <dbReference type="Pfam" id="PF02225"/>
    </source>
</evidence>
<dbReference type="InterPro" id="IPR023828">
    <property type="entry name" value="Peptidase_S8_Ser-AS"/>
</dbReference>
<dbReference type="PROSITE" id="PS00136">
    <property type="entry name" value="SUBTILASE_ASP"/>
    <property type="match status" value="1"/>
</dbReference>
<dbReference type="InterPro" id="IPR046450">
    <property type="entry name" value="PA_dom_sf"/>
</dbReference>
<feature type="active site" description="Charge relay system" evidence="8">
    <location>
        <position position="601"/>
    </location>
</feature>
<dbReference type="PROSITE" id="PS00137">
    <property type="entry name" value="SUBTILASE_HIS"/>
    <property type="match status" value="1"/>
</dbReference>